<dbReference type="CDD" id="cd08966">
    <property type="entry name" value="EcFpg-like_N"/>
    <property type="match status" value="1"/>
</dbReference>
<evidence type="ECO:0000256" key="10">
    <source>
        <dbReference type="ARBA" id="ARBA00023204"/>
    </source>
</evidence>
<dbReference type="EMBL" id="FOES01000024">
    <property type="protein sequence ID" value="SEQ72118.1"/>
    <property type="molecule type" value="Genomic_DNA"/>
</dbReference>
<evidence type="ECO:0000313" key="19">
    <source>
        <dbReference type="Proteomes" id="UP000199427"/>
    </source>
</evidence>
<dbReference type="RefSeq" id="WP_091774099.1">
    <property type="nucleotide sequence ID" value="NZ_FOES01000024.1"/>
</dbReference>
<evidence type="ECO:0000256" key="13">
    <source>
        <dbReference type="ARBA" id="ARBA00023295"/>
    </source>
</evidence>
<dbReference type="InterPro" id="IPR020629">
    <property type="entry name" value="FPG_Glyclase"/>
</dbReference>
<evidence type="ECO:0000259" key="16">
    <source>
        <dbReference type="PROSITE" id="PS51066"/>
    </source>
</evidence>
<reference evidence="18 19" key="1">
    <citation type="submission" date="2016-10" db="EMBL/GenBank/DDBJ databases">
        <authorList>
            <person name="de Groot N.N."/>
        </authorList>
    </citation>
    <scope>NUCLEOTIDE SEQUENCE [LARGE SCALE GENOMIC DNA]</scope>
    <source>
        <strain evidence="18 19">DSM 21633</strain>
    </source>
</reference>
<dbReference type="NCBIfam" id="TIGR00577">
    <property type="entry name" value="fpg"/>
    <property type="match status" value="1"/>
</dbReference>
<evidence type="ECO:0000256" key="3">
    <source>
        <dbReference type="ARBA" id="ARBA00011245"/>
    </source>
</evidence>
<dbReference type="EC" id="3.2.2.23" evidence="15"/>
<dbReference type="OrthoDB" id="9800855at2"/>
<feature type="active site" description="Proton donor; for delta-elimination activity" evidence="15">
    <location>
        <position position="264"/>
    </location>
</feature>
<accession>A0A1H9IC53</accession>
<evidence type="ECO:0000256" key="15">
    <source>
        <dbReference type="HAMAP-Rule" id="MF_00103"/>
    </source>
</evidence>
<comment type="function">
    <text evidence="15">Involved in base excision repair of DNA damaged by oxidation or by mutagenic agents. Acts as DNA glycosylase that recognizes and removes damaged bases. Has a preference for oxidized purines, such as 7,8-dihydro-8-oxoguanine (8-oxoG). Has AP (apurinic/apyrimidinic) lyase activity and introduces nicks in the DNA strand. Cleaves the DNA backbone by beta-delta elimination to generate a single-strand break at the site of the removed base with both 3'- and 5'-phosphates.</text>
</comment>
<evidence type="ECO:0000256" key="4">
    <source>
        <dbReference type="ARBA" id="ARBA00022723"/>
    </source>
</evidence>
<dbReference type="Gene3D" id="3.20.190.10">
    <property type="entry name" value="MutM-like, N-terminal"/>
    <property type="match status" value="1"/>
</dbReference>
<comment type="subunit">
    <text evidence="3 15">Monomer.</text>
</comment>
<sequence>MPELPEVETVRRTLEPIIKGKKIKDVIIHYAGIIKEPNDSLAFKHRIIGQKFTQVDRLGKFLIFHLSDDRLVSHLRMEGKYGVYEHSEPLEPHTHIIFQLDDGKELRYRDVRKFGTMHLKEPSHLLSTPPLNKLGVEPFSEHFTSEYLFQKLRRTTRRIKPALLDQAIVTGLGNIYVDEVLYKSHIHPERIANTITFEEAKMLQQHTVQVLQEAVEHGGSSIRSYLNSLGEVGLFQLRISVYGKEGESCPSCDTTIEKIKVGGRGTHFCPKCQPAPN</sequence>
<dbReference type="PROSITE" id="PS51068">
    <property type="entry name" value="FPG_CAT"/>
    <property type="match status" value="1"/>
</dbReference>
<dbReference type="PANTHER" id="PTHR22993:SF9">
    <property type="entry name" value="FORMAMIDOPYRIMIDINE-DNA GLYCOSYLASE"/>
    <property type="match status" value="1"/>
</dbReference>
<protein>
    <recommendedName>
        <fullName evidence="15">Formamidopyrimidine-DNA glycosylase</fullName>
        <shortName evidence="15">Fapy-DNA glycosylase</shortName>
        <ecNumber evidence="15">3.2.2.23</ecNumber>
    </recommendedName>
    <alternativeName>
        <fullName evidence="15">DNA-(apurinic or apyrimidinic site) lyase MutM</fullName>
        <shortName evidence="15">AP lyase MutM</shortName>
        <ecNumber evidence="15">4.2.99.18</ecNumber>
    </alternativeName>
</protein>
<dbReference type="InterPro" id="IPR010979">
    <property type="entry name" value="Ribosomal_uS13-like_H2TH"/>
</dbReference>
<feature type="domain" description="Formamidopyrimidine-DNA glycosylase catalytic" evidence="17">
    <location>
        <begin position="2"/>
        <end position="115"/>
    </location>
</feature>
<evidence type="ECO:0000256" key="5">
    <source>
        <dbReference type="ARBA" id="ARBA00022763"/>
    </source>
</evidence>
<keyword evidence="4 15" id="KW-0479">Metal-binding</keyword>
<dbReference type="SUPFAM" id="SSF57716">
    <property type="entry name" value="Glucocorticoid receptor-like (DNA-binding domain)"/>
    <property type="match status" value="1"/>
</dbReference>
<keyword evidence="12 15" id="KW-0511">Multifunctional enzyme</keyword>
<name>A0A1H9IC53_9BACI</name>
<evidence type="ECO:0000256" key="1">
    <source>
        <dbReference type="ARBA" id="ARBA00001668"/>
    </source>
</evidence>
<dbReference type="GO" id="GO:0003684">
    <property type="term" value="F:damaged DNA binding"/>
    <property type="evidence" value="ECO:0007669"/>
    <property type="project" value="InterPro"/>
</dbReference>
<keyword evidence="11 15" id="KW-0456">Lyase</keyword>
<dbReference type="InterPro" id="IPR015886">
    <property type="entry name" value="H2TH_FPG"/>
</dbReference>
<comment type="cofactor">
    <cofactor evidence="15">
        <name>Zn(2+)</name>
        <dbReference type="ChEBI" id="CHEBI:29105"/>
    </cofactor>
    <text evidence="15">Binds 1 zinc ion per subunit.</text>
</comment>
<keyword evidence="13 15" id="KW-0326">Glycosidase</keyword>
<keyword evidence="19" id="KW-1185">Reference proteome</keyword>
<dbReference type="HAMAP" id="MF_00103">
    <property type="entry name" value="Fapy_DNA_glycosyl"/>
    <property type="match status" value="1"/>
</dbReference>
<comment type="catalytic activity">
    <reaction evidence="1 15">
        <text>Hydrolysis of DNA containing ring-opened 7-methylguanine residues, releasing 2,6-diamino-4-hydroxy-5-(N-methyl)formamidopyrimidine.</text>
        <dbReference type="EC" id="3.2.2.23"/>
    </reaction>
</comment>
<evidence type="ECO:0000256" key="2">
    <source>
        <dbReference type="ARBA" id="ARBA00009409"/>
    </source>
</evidence>
<evidence type="ECO:0000256" key="11">
    <source>
        <dbReference type="ARBA" id="ARBA00023239"/>
    </source>
</evidence>
<gene>
    <name evidence="15" type="primary">mutM</name>
    <name evidence="15" type="synonym">fpg</name>
    <name evidence="18" type="ORF">SAMN05216362_1249</name>
</gene>
<evidence type="ECO:0000313" key="18">
    <source>
        <dbReference type="EMBL" id="SEQ72118.1"/>
    </source>
</evidence>
<dbReference type="InterPro" id="IPR010663">
    <property type="entry name" value="Znf_FPG/IleRS"/>
</dbReference>
<dbReference type="Pfam" id="PF06827">
    <property type="entry name" value="zf-FPG_IleRS"/>
    <property type="match status" value="1"/>
</dbReference>
<feature type="active site" description="Proton donor" evidence="15">
    <location>
        <position position="3"/>
    </location>
</feature>
<dbReference type="InterPro" id="IPR000214">
    <property type="entry name" value="Znf_DNA_glyclase/AP_lyase"/>
</dbReference>
<feature type="binding site" evidence="15">
    <location>
        <position position="93"/>
    </location>
    <ligand>
        <name>DNA</name>
        <dbReference type="ChEBI" id="CHEBI:16991"/>
    </ligand>
</feature>
<dbReference type="EC" id="4.2.99.18" evidence="15"/>
<proteinExistence type="inferred from homology"/>
<feature type="domain" description="FPG-type" evidence="16">
    <location>
        <begin position="240"/>
        <end position="274"/>
    </location>
</feature>
<dbReference type="SUPFAM" id="SSF81624">
    <property type="entry name" value="N-terminal domain of MutM-like DNA repair proteins"/>
    <property type="match status" value="1"/>
</dbReference>
<dbReference type="GO" id="GO:0006284">
    <property type="term" value="P:base-excision repair"/>
    <property type="evidence" value="ECO:0007669"/>
    <property type="project" value="InterPro"/>
</dbReference>
<dbReference type="InterPro" id="IPR012319">
    <property type="entry name" value="FPG_cat"/>
</dbReference>
<dbReference type="Gene3D" id="1.10.8.50">
    <property type="match status" value="1"/>
</dbReference>
<dbReference type="InterPro" id="IPR035937">
    <property type="entry name" value="FPG_N"/>
</dbReference>
<keyword evidence="5 15" id="KW-0227">DNA damage</keyword>
<evidence type="ECO:0000256" key="6">
    <source>
        <dbReference type="ARBA" id="ARBA00022771"/>
    </source>
</evidence>
<keyword evidence="9 15" id="KW-0238">DNA-binding</keyword>
<dbReference type="FunFam" id="1.10.8.50:FF:000003">
    <property type="entry name" value="Formamidopyrimidine-DNA glycosylase"/>
    <property type="match status" value="1"/>
</dbReference>
<evidence type="ECO:0000259" key="17">
    <source>
        <dbReference type="PROSITE" id="PS51068"/>
    </source>
</evidence>
<dbReference type="GO" id="GO:0140078">
    <property type="term" value="F:class I DNA-(apurinic or apyrimidinic site) endonuclease activity"/>
    <property type="evidence" value="ECO:0007669"/>
    <property type="project" value="UniProtKB-EC"/>
</dbReference>
<evidence type="ECO:0000256" key="7">
    <source>
        <dbReference type="ARBA" id="ARBA00022801"/>
    </source>
</evidence>
<dbReference type="PANTHER" id="PTHR22993">
    <property type="entry name" value="FORMAMIDOPYRIMIDINE-DNA GLYCOSYLASE"/>
    <property type="match status" value="1"/>
</dbReference>
<dbReference type="GO" id="GO:0034039">
    <property type="term" value="F:8-oxo-7,8-dihydroguanine DNA N-glycosylase activity"/>
    <property type="evidence" value="ECO:0007669"/>
    <property type="project" value="TreeGrafter"/>
</dbReference>
<dbReference type="SMART" id="SM01232">
    <property type="entry name" value="H2TH"/>
    <property type="match status" value="1"/>
</dbReference>
<dbReference type="SMART" id="SM00898">
    <property type="entry name" value="Fapy_DNA_glyco"/>
    <property type="match status" value="1"/>
</dbReference>
<keyword evidence="7 15" id="KW-0378">Hydrolase</keyword>
<dbReference type="Pfam" id="PF01149">
    <property type="entry name" value="Fapy_DNA_glyco"/>
    <property type="match status" value="1"/>
</dbReference>
<feature type="active site" description="Schiff-base intermediate with DNA" evidence="15">
    <location>
        <position position="2"/>
    </location>
</feature>
<keyword evidence="10 15" id="KW-0234">DNA repair</keyword>
<keyword evidence="8 15" id="KW-0862">Zinc</keyword>
<dbReference type="GO" id="GO:0008270">
    <property type="term" value="F:zinc ion binding"/>
    <property type="evidence" value="ECO:0007669"/>
    <property type="project" value="UniProtKB-UniRule"/>
</dbReference>
<evidence type="ECO:0000256" key="8">
    <source>
        <dbReference type="ARBA" id="ARBA00022833"/>
    </source>
</evidence>
<evidence type="ECO:0000256" key="9">
    <source>
        <dbReference type="ARBA" id="ARBA00023125"/>
    </source>
</evidence>
<dbReference type="Proteomes" id="UP000199427">
    <property type="component" value="Unassembled WGS sequence"/>
</dbReference>
<dbReference type="SUPFAM" id="SSF46946">
    <property type="entry name" value="S13-like H2TH domain"/>
    <property type="match status" value="1"/>
</dbReference>
<comment type="similarity">
    <text evidence="2 15">Belongs to the FPG family.</text>
</comment>
<dbReference type="PROSITE" id="PS51066">
    <property type="entry name" value="ZF_FPG_2"/>
    <property type="match status" value="1"/>
</dbReference>
<dbReference type="AlphaFoldDB" id="A0A1H9IC53"/>
<comment type="catalytic activity">
    <reaction evidence="14 15">
        <text>2'-deoxyribonucleotide-(2'-deoxyribose 5'-phosphate)-2'-deoxyribonucleotide-DNA = a 3'-end 2'-deoxyribonucleotide-(2,3-dehydro-2,3-deoxyribose 5'-phosphate)-DNA + a 5'-end 5'-phospho-2'-deoxyribonucleoside-DNA + H(+)</text>
        <dbReference type="Rhea" id="RHEA:66592"/>
        <dbReference type="Rhea" id="RHEA-COMP:13180"/>
        <dbReference type="Rhea" id="RHEA-COMP:16897"/>
        <dbReference type="Rhea" id="RHEA-COMP:17067"/>
        <dbReference type="ChEBI" id="CHEBI:15378"/>
        <dbReference type="ChEBI" id="CHEBI:136412"/>
        <dbReference type="ChEBI" id="CHEBI:157695"/>
        <dbReference type="ChEBI" id="CHEBI:167181"/>
        <dbReference type="EC" id="4.2.99.18"/>
    </reaction>
</comment>
<evidence type="ECO:0000256" key="14">
    <source>
        <dbReference type="ARBA" id="ARBA00044632"/>
    </source>
</evidence>
<dbReference type="NCBIfam" id="NF002211">
    <property type="entry name" value="PRK01103.1"/>
    <property type="match status" value="1"/>
</dbReference>
<evidence type="ECO:0000256" key="12">
    <source>
        <dbReference type="ARBA" id="ARBA00023268"/>
    </source>
</evidence>
<organism evidence="18 19">
    <name type="scientific">Piscibacillus halophilus</name>
    <dbReference type="NCBI Taxonomy" id="571933"/>
    <lineage>
        <taxon>Bacteria</taxon>
        <taxon>Bacillati</taxon>
        <taxon>Bacillota</taxon>
        <taxon>Bacilli</taxon>
        <taxon>Bacillales</taxon>
        <taxon>Bacillaceae</taxon>
        <taxon>Piscibacillus</taxon>
    </lineage>
</organism>
<keyword evidence="6 15" id="KW-0863">Zinc-finger</keyword>
<dbReference type="GO" id="GO:0003690">
    <property type="term" value="F:double-stranded DNA binding"/>
    <property type="evidence" value="ECO:0007669"/>
    <property type="project" value="UniProtKB-ARBA"/>
</dbReference>
<feature type="binding site" evidence="15">
    <location>
        <position position="112"/>
    </location>
    <ligand>
        <name>DNA</name>
        <dbReference type="ChEBI" id="CHEBI:16991"/>
    </ligand>
</feature>
<feature type="active site" description="Proton donor; for beta-elimination activity" evidence="15">
    <location>
        <position position="60"/>
    </location>
</feature>
<comment type="caution">
    <text evidence="15">Lacks conserved residue(s) required for the propagation of feature annotation.</text>
</comment>
<dbReference type="STRING" id="571933.SAMN05216362_1249"/>
<dbReference type="Pfam" id="PF06831">
    <property type="entry name" value="H2TH"/>
    <property type="match status" value="1"/>
</dbReference>